<dbReference type="OrthoDB" id="26870at2"/>
<evidence type="ECO:0000256" key="1">
    <source>
        <dbReference type="ARBA" id="ARBA00010062"/>
    </source>
</evidence>
<reference evidence="4 5" key="1">
    <citation type="submission" date="2018-03" db="EMBL/GenBank/DDBJ databases">
        <title>Genomic Encyclopedia of Archaeal and Bacterial Type Strains, Phase II (KMG-II): from individual species to whole genera.</title>
        <authorList>
            <person name="Goeker M."/>
        </authorList>
    </citation>
    <scope>NUCLEOTIDE SEQUENCE [LARGE SCALE GENOMIC DNA]</scope>
    <source>
        <strain evidence="4 5">DSM 100065</strain>
    </source>
</reference>
<name>A0A2T0ZZF7_9ACTN</name>
<dbReference type="PANTHER" id="PTHR47235">
    <property type="entry name" value="BLR6548 PROTEIN"/>
    <property type="match status" value="1"/>
</dbReference>
<dbReference type="Pfam" id="PF13458">
    <property type="entry name" value="Peripla_BP_6"/>
    <property type="match status" value="1"/>
</dbReference>
<sequence>MRKRFAVTATVGVLALAITTGCSTKGGSGGAATTGSDGIKTDYGVSDTEITLGELTDHSGAFKIGGLSVSQGAQVWVDEINAAGGICDRKIKIDSQDMGYHTDKAISLYAAQKDRILGMMQLLGSPMIAALKGQLNSDKILFIPASWASTNLDVETLLMIGASYDVETINGMAFLQKQGLIADGDKVGHIYIDGEYGANALAGSKFYAGKHNMTVVEQKLTATDNDMSATITKMKSEGVKGLMLSTSTAQLGSIVTQAKNQGLDVPMVGNNPSFDAPLMDTPAAAAMDNYYLSNYSVPFADPAMADVAAKFKAQFTDIPNKTVGLGYLSGLLWQGILEEACDAKDLTRDGVIAASKKVTKLETQGITAPLDFSKVGEPSTRATLILKPDASVDGKLVTVQKAEASKEATEYKLPFQK</sequence>
<dbReference type="SUPFAM" id="SSF53822">
    <property type="entry name" value="Periplasmic binding protein-like I"/>
    <property type="match status" value="1"/>
</dbReference>
<dbReference type="EMBL" id="PVUE01000008">
    <property type="protein sequence ID" value="PRZ41732.1"/>
    <property type="molecule type" value="Genomic_DNA"/>
</dbReference>
<gene>
    <name evidence="4" type="ORF">CLV47_10891</name>
</gene>
<evidence type="ECO:0000259" key="3">
    <source>
        <dbReference type="Pfam" id="PF13458"/>
    </source>
</evidence>
<dbReference type="AlphaFoldDB" id="A0A2T0ZZF7"/>
<proteinExistence type="inferred from homology"/>
<protein>
    <submittedName>
        <fullName evidence="4">Amino acid/amide ABC transporter substrate-binding protein (HAAT family)</fullName>
    </submittedName>
</protein>
<accession>A0A2T0ZZF7</accession>
<evidence type="ECO:0000256" key="2">
    <source>
        <dbReference type="ARBA" id="ARBA00022729"/>
    </source>
</evidence>
<dbReference type="InterPro" id="IPR028082">
    <property type="entry name" value="Peripla_BP_I"/>
</dbReference>
<organism evidence="4 5">
    <name type="scientific">Antricoccus suffuscus</name>
    <dbReference type="NCBI Taxonomy" id="1629062"/>
    <lineage>
        <taxon>Bacteria</taxon>
        <taxon>Bacillati</taxon>
        <taxon>Actinomycetota</taxon>
        <taxon>Actinomycetes</taxon>
        <taxon>Geodermatophilales</taxon>
        <taxon>Antricoccaceae</taxon>
        <taxon>Antricoccus</taxon>
    </lineage>
</organism>
<dbReference type="PROSITE" id="PS51257">
    <property type="entry name" value="PROKAR_LIPOPROTEIN"/>
    <property type="match status" value="1"/>
</dbReference>
<keyword evidence="2" id="KW-0732">Signal</keyword>
<keyword evidence="5" id="KW-1185">Reference proteome</keyword>
<dbReference type="Proteomes" id="UP000237752">
    <property type="component" value="Unassembled WGS sequence"/>
</dbReference>
<comment type="caution">
    <text evidence="4">The sequence shown here is derived from an EMBL/GenBank/DDBJ whole genome shotgun (WGS) entry which is preliminary data.</text>
</comment>
<evidence type="ECO:0000313" key="4">
    <source>
        <dbReference type="EMBL" id="PRZ41732.1"/>
    </source>
</evidence>
<dbReference type="RefSeq" id="WP_106349119.1">
    <property type="nucleotide sequence ID" value="NZ_PVUE01000008.1"/>
</dbReference>
<dbReference type="InterPro" id="IPR028081">
    <property type="entry name" value="Leu-bd"/>
</dbReference>
<dbReference type="Gene3D" id="3.40.50.2300">
    <property type="match status" value="2"/>
</dbReference>
<feature type="domain" description="Leucine-binding protein" evidence="3">
    <location>
        <begin position="49"/>
        <end position="373"/>
    </location>
</feature>
<comment type="similarity">
    <text evidence="1">Belongs to the leucine-binding protein family.</text>
</comment>
<evidence type="ECO:0000313" key="5">
    <source>
        <dbReference type="Proteomes" id="UP000237752"/>
    </source>
</evidence>
<dbReference type="PANTHER" id="PTHR47235:SF1">
    <property type="entry name" value="BLR6548 PROTEIN"/>
    <property type="match status" value="1"/>
</dbReference>